<evidence type="ECO:0000313" key="6">
    <source>
        <dbReference type="EMBL" id="RRC97821.1"/>
    </source>
</evidence>
<comment type="similarity">
    <text evidence="2">Belongs to the universal stress protein A family.</text>
</comment>
<keyword evidence="7" id="KW-1185">Reference proteome</keyword>
<dbReference type="Pfam" id="PF00582">
    <property type="entry name" value="Usp"/>
    <property type="match status" value="2"/>
</dbReference>
<comment type="subcellular location">
    <subcellularLocation>
        <location evidence="1">Cytoplasm</location>
    </subcellularLocation>
</comment>
<dbReference type="Proteomes" id="UP000267535">
    <property type="component" value="Unassembled WGS sequence"/>
</dbReference>
<keyword evidence="3" id="KW-0963">Cytoplasm</keyword>
<feature type="domain" description="UspA" evidence="5">
    <location>
        <begin position="3"/>
        <end position="145"/>
    </location>
</feature>
<accession>A0A3P1SKL1</accession>
<evidence type="ECO:0000313" key="7">
    <source>
        <dbReference type="Proteomes" id="UP000267535"/>
    </source>
</evidence>
<evidence type="ECO:0000256" key="4">
    <source>
        <dbReference type="ARBA" id="ARBA00037131"/>
    </source>
</evidence>
<gene>
    <name evidence="6" type="ORF">EHS89_16745</name>
</gene>
<comment type="caution">
    <text evidence="6">The sequence shown here is derived from an EMBL/GenBank/DDBJ whole genome shotgun (WGS) entry which is preliminary data.</text>
</comment>
<evidence type="ECO:0000259" key="5">
    <source>
        <dbReference type="Pfam" id="PF00582"/>
    </source>
</evidence>
<evidence type="ECO:0000256" key="1">
    <source>
        <dbReference type="ARBA" id="ARBA00004496"/>
    </source>
</evidence>
<evidence type="ECO:0000256" key="3">
    <source>
        <dbReference type="ARBA" id="ARBA00022490"/>
    </source>
</evidence>
<dbReference type="InterPro" id="IPR006016">
    <property type="entry name" value="UspA"/>
</dbReference>
<proteinExistence type="inferred from homology"/>
<feature type="domain" description="UspA" evidence="5">
    <location>
        <begin position="173"/>
        <end position="301"/>
    </location>
</feature>
<dbReference type="PANTHER" id="PTHR47892">
    <property type="entry name" value="UNIVERSAL STRESS PROTEIN E"/>
    <property type="match status" value="1"/>
</dbReference>
<dbReference type="GO" id="GO:0005737">
    <property type="term" value="C:cytoplasm"/>
    <property type="evidence" value="ECO:0007669"/>
    <property type="project" value="UniProtKB-SubCell"/>
</dbReference>
<dbReference type="AlphaFoldDB" id="A0A3P1SKL1"/>
<dbReference type="OrthoDB" id="239260at2"/>
<evidence type="ECO:0000256" key="2">
    <source>
        <dbReference type="ARBA" id="ARBA00008791"/>
    </source>
</evidence>
<dbReference type="RefSeq" id="WP_124927316.1">
    <property type="nucleotide sequence ID" value="NZ_BMOH01000008.1"/>
</dbReference>
<protein>
    <recommendedName>
        <fullName evidence="5">UspA domain-containing protein</fullName>
    </recommendedName>
</protein>
<dbReference type="Gene3D" id="3.40.50.12370">
    <property type="match status" value="1"/>
</dbReference>
<comment type="function">
    <text evidence="4">Required for resistance to DNA-damaging agents.</text>
</comment>
<name>A0A3P1SKL1_9GAMM</name>
<dbReference type="SUPFAM" id="SSF52402">
    <property type="entry name" value="Adenine nucleotide alpha hydrolases-like"/>
    <property type="match status" value="2"/>
</dbReference>
<sequence length="311" mass="35255">MDIRKILVNVEQGKDLYLLIEKVLRMAEGSGAKVELFRCCYNASLRNSYLFDKESLLRAEHGYIHKAEDDLELIASQLEAQGIEAATDVCWERHHAESIVRKVLRYQPDMVIHQVEQHSRLGHYIFDQSDWMLIRQCPVPLLLVKQKPWSDGGHIAAAVDPFHESDSPAALDKQILNWARRIVQTIEGDLKVLHSFNVLPHSAIFDEHLVTDFEGMQRKVRGEHVEALNLLLEPFGLSTHSTAVTLKETEAHRAMLEYVEEAHIDVLVIGAVARGILDRWLIGSTTERILDNLHADLLVVKPPGFVSSVSE</sequence>
<dbReference type="EMBL" id="RQXV01000010">
    <property type="protein sequence ID" value="RRC97821.1"/>
    <property type="molecule type" value="Genomic_DNA"/>
</dbReference>
<reference evidence="6 7" key="1">
    <citation type="submission" date="2018-11" db="EMBL/GenBank/DDBJ databases">
        <title>The draft genome sequence of Amphritea balenae JAMM 1525T.</title>
        <authorList>
            <person name="Fang Z."/>
            <person name="Zhang Y."/>
            <person name="Han X."/>
        </authorList>
    </citation>
    <scope>NUCLEOTIDE SEQUENCE [LARGE SCALE GENOMIC DNA]</scope>
    <source>
        <strain evidence="6 7">JAMM 1525</strain>
    </source>
</reference>
<dbReference type="PANTHER" id="PTHR47892:SF1">
    <property type="entry name" value="UNIVERSAL STRESS PROTEIN E"/>
    <property type="match status" value="1"/>
</dbReference>
<organism evidence="6 7">
    <name type="scientific">Amphritea balenae</name>
    <dbReference type="NCBI Taxonomy" id="452629"/>
    <lineage>
        <taxon>Bacteria</taxon>
        <taxon>Pseudomonadati</taxon>
        <taxon>Pseudomonadota</taxon>
        <taxon>Gammaproteobacteria</taxon>
        <taxon>Oceanospirillales</taxon>
        <taxon>Oceanospirillaceae</taxon>
        <taxon>Amphritea</taxon>
    </lineage>
</organism>